<comment type="caution">
    <text evidence="2">The sequence shown here is derived from an EMBL/GenBank/DDBJ whole genome shotgun (WGS) entry which is preliminary data.</text>
</comment>
<gene>
    <name evidence="2" type="ORF">ACFQ34_30355</name>
</gene>
<proteinExistence type="predicted"/>
<protein>
    <submittedName>
        <fullName evidence="2">Hydantoinase B/oxoprolinase family protein</fullName>
    </submittedName>
</protein>
<dbReference type="PANTHER" id="PTHR11365:SF23">
    <property type="entry name" value="HYPOTHETICAL 5-OXOPROLINASE (EUROFUNG)-RELATED"/>
    <property type="match status" value="1"/>
</dbReference>
<feature type="domain" description="Hydantoinase B/oxoprolinase" evidence="1">
    <location>
        <begin position="9"/>
        <end position="608"/>
    </location>
</feature>
<keyword evidence="3" id="KW-1185">Reference proteome</keyword>
<sequence length="665" mass="70452">MSTPARGDDAVGLEILRSAFYATVRQAGRIILRSSFSPIIRDAFDFCVTLVGPIAPPRLDLDIVAMNESLAHFSGVMPYMVRNLVWEYGVENLRPGDLIAYNNPFKGGNHVYDNGFFRPVFHGGELIGGVAVKAHLVDMGGLTAGGYSVRKRSLFEEGVVISGVQVYRDDEPFIPGFNLYFDNSRLPQNMLADLQALHSAASFVEERLLALADQHGVETLHDAMAYTLDYADRSTREGLRALPDGDFVGEDGIDADAYNDEPYVIRTVVRKRGDEVEVDFSGTTREAASSVNCSVFDAINGVFTAVKFLCDPHNPNNAGAFRCVSIVIPEGTFVSARPPAATTMYFDAAEAVFNAVTKAFLSGAPAEAAFGGHYSTNMGLLITGTTGAPSSGPRRNLPPGVAEQLAAATQSVPVTLDDPDGSGRRLFVAPLFALGGFGASAAGDGESFVSMSQQNLMEMSAEAIEEDHPVMVLRKEFATDTAGPGEHRGGAGVVYDRMVVSRADVYPLLLHLRVLPWGSKGAEAGRPGGAWVGVAGADAEPGSAVARSWLVARDDGPGLEPLGGYFDDDGGAVAAGEGRWVNGLGDVDAGPGTLVRVRTPGAGGWGDPHRRDPAAVLRDVRDGYVSVEGARRDYGVAVEGDPETAPDRLRVDEAATAVLRNGGAR</sequence>
<dbReference type="Pfam" id="PF02538">
    <property type="entry name" value="Hydantoinase_B"/>
    <property type="match status" value="1"/>
</dbReference>
<dbReference type="Proteomes" id="UP001597182">
    <property type="component" value="Unassembled WGS sequence"/>
</dbReference>
<evidence type="ECO:0000313" key="3">
    <source>
        <dbReference type="Proteomes" id="UP001597182"/>
    </source>
</evidence>
<dbReference type="InterPro" id="IPR003692">
    <property type="entry name" value="Hydantoinase_B"/>
</dbReference>
<evidence type="ECO:0000313" key="2">
    <source>
        <dbReference type="EMBL" id="MFD1237608.1"/>
    </source>
</evidence>
<reference evidence="3" key="1">
    <citation type="journal article" date="2019" name="Int. J. Syst. Evol. Microbiol.">
        <title>The Global Catalogue of Microorganisms (GCM) 10K type strain sequencing project: providing services to taxonomists for standard genome sequencing and annotation.</title>
        <authorList>
            <consortium name="The Broad Institute Genomics Platform"/>
            <consortium name="The Broad Institute Genome Sequencing Center for Infectious Disease"/>
            <person name="Wu L."/>
            <person name="Ma J."/>
        </authorList>
    </citation>
    <scope>NUCLEOTIDE SEQUENCE [LARGE SCALE GENOMIC DNA]</scope>
    <source>
        <strain evidence="3">CCUG 49018</strain>
    </source>
</reference>
<dbReference type="PANTHER" id="PTHR11365">
    <property type="entry name" value="5-OXOPROLINASE RELATED"/>
    <property type="match status" value="1"/>
</dbReference>
<dbReference type="InterPro" id="IPR045079">
    <property type="entry name" value="Oxoprolinase-like"/>
</dbReference>
<dbReference type="EMBL" id="JBHTMB010000300">
    <property type="protein sequence ID" value="MFD1237608.1"/>
    <property type="molecule type" value="Genomic_DNA"/>
</dbReference>
<evidence type="ECO:0000259" key="1">
    <source>
        <dbReference type="Pfam" id="PF02538"/>
    </source>
</evidence>
<organism evidence="2 3">
    <name type="scientific">Pseudonocardia benzenivorans</name>
    <dbReference type="NCBI Taxonomy" id="228005"/>
    <lineage>
        <taxon>Bacteria</taxon>
        <taxon>Bacillati</taxon>
        <taxon>Actinomycetota</taxon>
        <taxon>Actinomycetes</taxon>
        <taxon>Pseudonocardiales</taxon>
        <taxon>Pseudonocardiaceae</taxon>
        <taxon>Pseudonocardia</taxon>
    </lineage>
</organism>
<accession>A0ABW3VSZ7</accession>
<name>A0ABW3VSZ7_9PSEU</name>
<dbReference type="RefSeq" id="WP_339123716.1">
    <property type="nucleotide sequence ID" value="NZ_BAABKS010000005.1"/>
</dbReference>